<comment type="caution">
    <text evidence="4">The sequence shown here is derived from an EMBL/GenBank/DDBJ whole genome shotgun (WGS) entry which is preliminary data.</text>
</comment>
<reference evidence="4" key="1">
    <citation type="submission" date="2022-07" db="EMBL/GenBank/DDBJ databases">
        <title>Description and genome-wide analysis of Profundicola chukchiensis gen. nov., sp. nov., marine bacteria isolated from bottom sediments of the Chukchi Sea.</title>
        <authorList>
            <person name="Romanenko L."/>
            <person name="Otstavnykh N."/>
            <person name="Kurilenko V."/>
            <person name="Eremeev V."/>
            <person name="Velansky P."/>
            <person name="Mikhailov V."/>
            <person name="Isaeva M."/>
        </authorList>
    </citation>
    <scope>NUCLEOTIDE SEQUENCE</scope>
    <source>
        <strain evidence="4">KMM 9713</strain>
    </source>
</reference>
<organism evidence="4 5">
    <name type="scientific">Profundicola chukchiensis</name>
    <dbReference type="NCBI Taxonomy" id="2961959"/>
    <lineage>
        <taxon>Bacteria</taxon>
        <taxon>Pseudomonadati</taxon>
        <taxon>Bacteroidota</taxon>
        <taxon>Flavobacteriia</taxon>
        <taxon>Flavobacteriales</taxon>
        <taxon>Weeksellaceae</taxon>
        <taxon>Profundicola</taxon>
    </lineage>
</organism>
<keyword evidence="2" id="KW-1133">Transmembrane helix</keyword>
<dbReference type="Gene3D" id="2.70.70.10">
    <property type="entry name" value="Glucose Permease (Domain IIA)"/>
    <property type="match status" value="1"/>
</dbReference>
<keyword evidence="2" id="KW-0812">Transmembrane</keyword>
<sequence length="288" mass="32243">MAKNKKNIKSRLIHHYRWMLVDDSTREAKFSMRITILNLLLVFAILTTLLFGLAYVVLKYSPLKTYFIEETASFDQVKSQKEILRLNEKIIAIEDTLSRNNLFLEHLQKVVSGDLKAAEVDSLMSKRTPVLIDDKSLKASAEDSLFRAQIAQEELESLKNTTSTNNLATLYPPVRGIITGKYSISENHLATDIAAPIGESVKAVTKGIVVFSGWNPDTGNTMILKHDNDVMTMYKHCAKVFKEVGDEVAKGDVIASVGNTGELTTGPHLHFELWIQGHAVDAEDYIEF</sequence>
<dbReference type="RefSeq" id="WP_304419916.1">
    <property type="nucleotide sequence ID" value="NZ_JANCMU010000001.1"/>
</dbReference>
<dbReference type="PANTHER" id="PTHR21666:SF289">
    <property type="entry name" value="L-ALA--D-GLU ENDOPEPTIDASE"/>
    <property type="match status" value="1"/>
</dbReference>
<evidence type="ECO:0000256" key="1">
    <source>
        <dbReference type="ARBA" id="ARBA00022729"/>
    </source>
</evidence>
<evidence type="ECO:0000259" key="3">
    <source>
        <dbReference type="Pfam" id="PF01551"/>
    </source>
</evidence>
<keyword evidence="5" id="KW-1185">Reference proteome</keyword>
<dbReference type="InterPro" id="IPR050570">
    <property type="entry name" value="Cell_wall_metabolism_enzyme"/>
</dbReference>
<dbReference type="SUPFAM" id="SSF51261">
    <property type="entry name" value="Duplicated hybrid motif"/>
    <property type="match status" value="1"/>
</dbReference>
<dbReference type="Pfam" id="PF01551">
    <property type="entry name" value="Peptidase_M23"/>
    <property type="match status" value="1"/>
</dbReference>
<dbReference type="EMBL" id="JANCMU010000001">
    <property type="protein sequence ID" value="MDG4945231.1"/>
    <property type="molecule type" value="Genomic_DNA"/>
</dbReference>
<gene>
    <name evidence="4" type="ORF">NMK71_02290</name>
</gene>
<dbReference type="InterPro" id="IPR011055">
    <property type="entry name" value="Dup_hybrid_motif"/>
</dbReference>
<feature type="domain" description="M23ase beta-sheet core" evidence="3">
    <location>
        <begin position="187"/>
        <end position="281"/>
    </location>
</feature>
<accession>A0A9X4MUP1</accession>
<dbReference type="CDD" id="cd12797">
    <property type="entry name" value="M23_peptidase"/>
    <property type="match status" value="1"/>
</dbReference>
<dbReference type="GO" id="GO:0004222">
    <property type="term" value="F:metalloendopeptidase activity"/>
    <property type="evidence" value="ECO:0007669"/>
    <property type="project" value="TreeGrafter"/>
</dbReference>
<protein>
    <submittedName>
        <fullName evidence="4">M23 family metallopeptidase</fullName>
    </submittedName>
</protein>
<keyword evidence="1" id="KW-0732">Signal</keyword>
<evidence type="ECO:0000313" key="5">
    <source>
        <dbReference type="Proteomes" id="UP001152599"/>
    </source>
</evidence>
<feature type="transmembrane region" description="Helical" evidence="2">
    <location>
        <begin position="36"/>
        <end position="58"/>
    </location>
</feature>
<keyword evidence="2" id="KW-0472">Membrane</keyword>
<dbReference type="PANTHER" id="PTHR21666">
    <property type="entry name" value="PEPTIDASE-RELATED"/>
    <property type="match status" value="1"/>
</dbReference>
<name>A0A9X4MUP1_9FLAO</name>
<evidence type="ECO:0000313" key="4">
    <source>
        <dbReference type="EMBL" id="MDG4945231.1"/>
    </source>
</evidence>
<evidence type="ECO:0000256" key="2">
    <source>
        <dbReference type="SAM" id="Phobius"/>
    </source>
</evidence>
<dbReference type="InterPro" id="IPR016047">
    <property type="entry name" value="M23ase_b-sheet_dom"/>
</dbReference>
<dbReference type="AlphaFoldDB" id="A0A9X4MUP1"/>
<dbReference type="Proteomes" id="UP001152599">
    <property type="component" value="Unassembled WGS sequence"/>
</dbReference>
<proteinExistence type="predicted"/>